<accession>A0A2C6BKD6</accession>
<feature type="transmembrane region" description="Helical" evidence="1">
    <location>
        <begin position="51"/>
        <end position="71"/>
    </location>
</feature>
<comment type="caution">
    <text evidence="2">The sequence shown here is derived from an EMBL/GenBank/DDBJ whole genome shotgun (WGS) entry which is preliminary data.</text>
</comment>
<evidence type="ECO:0000256" key="1">
    <source>
        <dbReference type="SAM" id="Phobius"/>
    </source>
</evidence>
<keyword evidence="1" id="KW-0812">Transmembrane</keyword>
<sequence>MINDIIGSLIRMGIFVGFILIIIYMIIRIIIKSTTEDIEIRKIKIEKLDGFYNGMSTGVALATLVFMYTLFVNGYIY</sequence>
<dbReference type="Proteomes" id="UP000224182">
    <property type="component" value="Unassembled WGS sequence"/>
</dbReference>
<name>A0A2C6BKD6_FUSNP</name>
<proteinExistence type="predicted"/>
<feature type="transmembrane region" description="Helical" evidence="1">
    <location>
        <begin position="12"/>
        <end position="31"/>
    </location>
</feature>
<dbReference type="EMBL" id="NIRN01000001">
    <property type="protein sequence ID" value="PHI06966.1"/>
    <property type="molecule type" value="Genomic_DNA"/>
</dbReference>
<protein>
    <submittedName>
        <fullName evidence="2">Uncharacterized protein</fullName>
    </submittedName>
</protein>
<dbReference type="RefSeq" id="WP_098974672.1">
    <property type="nucleotide sequence ID" value="NZ_CP077115.1"/>
</dbReference>
<gene>
    <name evidence="2" type="ORF">CBG54_07965</name>
</gene>
<evidence type="ECO:0000313" key="3">
    <source>
        <dbReference type="Proteomes" id="UP000224182"/>
    </source>
</evidence>
<keyword evidence="1" id="KW-0472">Membrane</keyword>
<dbReference type="AlphaFoldDB" id="A0A2C6BKD6"/>
<keyword evidence="1" id="KW-1133">Transmembrane helix</keyword>
<organism evidence="2 3">
    <name type="scientific">Fusobacterium nucleatum subsp. polymorphum</name>
    <name type="common">Fusobacterium polymorphum</name>
    <dbReference type="NCBI Taxonomy" id="76857"/>
    <lineage>
        <taxon>Bacteria</taxon>
        <taxon>Fusobacteriati</taxon>
        <taxon>Fusobacteriota</taxon>
        <taxon>Fusobacteriia</taxon>
        <taxon>Fusobacteriales</taxon>
        <taxon>Fusobacteriaceae</taxon>
        <taxon>Fusobacterium</taxon>
    </lineage>
</organism>
<evidence type="ECO:0000313" key="2">
    <source>
        <dbReference type="EMBL" id="PHI06966.1"/>
    </source>
</evidence>
<reference evidence="2 3" key="1">
    <citation type="submission" date="2017-06" db="EMBL/GenBank/DDBJ databases">
        <title>Draft genome sequence of Fusobacterium nucleatum subsp. polymorphum KCOM 1271 (=ChDC F305).</title>
        <authorList>
            <person name="Kook J.-K."/>
            <person name="Park S.-N."/>
            <person name="Lim Y.K."/>
            <person name="Roh H."/>
        </authorList>
    </citation>
    <scope>NUCLEOTIDE SEQUENCE [LARGE SCALE GENOMIC DNA]</scope>
    <source>
        <strain evidence="3">KCOM 1271 (ChDC F305)</strain>
    </source>
</reference>